<dbReference type="WBParaSite" id="RSKR_0000235350.1">
    <property type="protein sequence ID" value="RSKR_0000235350.1"/>
    <property type="gene ID" value="RSKR_0000235350"/>
</dbReference>
<sequence>MPKKNSKKKKCMAPLPIITVTDASDAPINIQTQTHDLKVESDINMNTPDKGKHLQADENKKIGDDYDFRLND</sequence>
<evidence type="ECO:0000313" key="1">
    <source>
        <dbReference type="Proteomes" id="UP000095286"/>
    </source>
</evidence>
<reference evidence="2" key="1">
    <citation type="submission" date="2016-11" db="UniProtKB">
        <authorList>
            <consortium name="WormBaseParasite"/>
        </authorList>
    </citation>
    <scope>IDENTIFICATION</scope>
    <source>
        <strain evidence="2">KR3021</strain>
    </source>
</reference>
<proteinExistence type="predicted"/>
<protein>
    <submittedName>
        <fullName evidence="2">Uncharacterized protein</fullName>
    </submittedName>
</protein>
<accession>A0AC35TMJ2</accession>
<name>A0AC35TMJ2_9BILA</name>
<dbReference type="Proteomes" id="UP000095286">
    <property type="component" value="Unplaced"/>
</dbReference>
<organism evidence="1 2">
    <name type="scientific">Rhabditophanes sp. KR3021</name>
    <dbReference type="NCBI Taxonomy" id="114890"/>
    <lineage>
        <taxon>Eukaryota</taxon>
        <taxon>Metazoa</taxon>
        <taxon>Ecdysozoa</taxon>
        <taxon>Nematoda</taxon>
        <taxon>Chromadorea</taxon>
        <taxon>Rhabditida</taxon>
        <taxon>Tylenchina</taxon>
        <taxon>Panagrolaimomorpha</taxon>
        <taxon>Strongyloidoidea</taxon>
        <taxon>Alloionematidae</taxon>
        <taxon>Rhabditophanes</taxon>
    </lineage>
</organism>
<evidence type="ECO:0000313" key="2">
    <source>
        <dbReference type="WBParaSite" id="RSKR_0000235350.1"/>
    </source>
</evidence>